<proteinExistence type="predicted"/>
<dbReference type="Gene3D" id="3.40.630.30">
    <property type="match status" value="1"/>
</dbReference>
<dbReference type="InterPro" id="IPR000182">
    <property type="entry name" value="GNAT_dom"/>
</dbReference>
<keyword evidence="2" id="KW-0808">Transferase</keyword>
<dbReference type="EMBL" id="VUNN01000017">
    <property type="protein sequence ID" value="MSU06828.1"/>
    <property type="molecule type" value="Genomic_DNA"/>
</dbReference>
<accession>A0A7X2PEA9</accession>
<feature type="domain" description="N-acetyltransferase" evidence="1">
    <location>
        <begin position="1"/>
        <end position="154"/>
    </location>
</feature>
<dbReference type="CDD" id="cd04301">
    <property type="entry name" value="NAT_SF"/>
    <property type="match status" value="1"/>
</dbReference>
<dbReference type="Pfam" id="PF00583">
    <property type="entry name" value="Acetyltransf_1"/>
    <property type="match status" value="1"/>
</dbReference>
<protein>
    <submittedName>
        <fullName evidence="2">GNAT family N-acetyltransferase</fullName>
    </submittedName>
</protein>
<dbReference type="Proteomes" id="UP000460549">
    <property type="component" value="Unassembled WGS sequence"/>
</dbReference>
<gene>
    <name evidence="2" type="ORF">FYJ80_08595</name>
</gene>
<dbReference type="SUPFAM" id="SSF55729">
    <property type="entry name" value="Acyl-CoA N-acyltransferases (Nat)"/>
    <property type="match status" value="1"/>
</dbReference>
<comment type="caution">
    <text evidence="2">The sequence shown here is derived from an EMBL/GenBank/DDBJ whole genome shotgun (WGS) entry which is preliminary data.</text>
</comment>
<evidence type="ECO:0000259" key="1">
    <source>
        <dbReference type="PROSITE" id="PS51186"/>
    </source>
</evidence>
<dbReference type="GO" id="GO:0016747">
    <property type="term" value="F:acyltransferase activity, transferring groups other than amino-acyl groups"/>
    <property type="evidence" value="ECO:0007669"/>
    <property type="project" value="InterPro"/>
</dbReference>
<dbReference type="PROSITE" id="PS51186">
    <property type="entry name" value="GNAT"/>
    <property type="match status" value="1"/>
</dbReference>
<keyword evidence="3" id="KW-1185">Reference proteome</keyword>
<sequence length="200" mass="23517">MIRNELNSEERAVEELVRDSFWNVYRPGCLEHYVLHVMRSSPGFYKELNFVMYLDDVLIGQVVFHKAELKLKDGSTKEIATFGPIAIHNDYKRKKYGMILLAFALNKAKEQGIKALLMEGNYDFYSKLGFERAKDKNILYYGSTVDFLLYKELEEGYLKDCDQANYMTPKVYYVDEKEAEDFDLSFKPMEKKKLDSQIFK</sequence>
<reference evidence="2 3" key="1">
    <citation type="submission" date="2019-08" db="EMBL/GenBank/DDBJ databases">
        <title>In-depth cultivation of the pig gut microbiome towards novel bacterial diversity and tailored functional studies.</title>
        <authorList>
            <person name="Wylensek D."/>
            <person name="Hitch T.C.A."/>
            <person name="Clavel T."/>
        </authorList>
    </citation>
    <scope>NUCLEOTIDE SEQUENCE [LARGE SCALE GENOMIC DNA]</scope>
    <source>
        <strain evidence="2 3">NM-380-WT-3C1</strain>
    </source>
</reference>
<name>A0A7X2PEA9_9SPIO</name>
<evidence type="ECO:0000313" key="2">
    <source>
        <dbReference type="EMBL" id="MSU06828.1"/>
    </source>
</evidence>
<organism evidence="2 3">
    <name type="scientific">Bullifex porci</name>
    <dbReference type="NCBI Taxonomy" id="2606638"/>
    <lineage>
        <taxon>Bacteria</taxon>
        <taxon>Pseudomonadati</taxon>
        <taxon>Spirochaetota</taxon>
        <taxon>Spirochaetia</taxon>
        <taxon>Spirochaetales</taxon>
        <taxon>Spirochaetaceae</taxon>
        <taxon>Bullifex</taxon>
    </lineage>
</organism>
<dbReference type="InterPro" id="IPR016181">
    <property type="entry name" value="Acyl_CoA_acyltransferase"/>
</dbReference>
<dbReference type="AlphaFoldDB" id="A0A7X2PEA9"/>
<evidence type="ECO:0000313" key="3">
    <source>
        <dbReference type="Proteomes" id="UP000460549"/>
    </source>
</evidence>
<dbReference type="RefSeq" id="WP_328596768.1">
    <property type="nucleotide sequence ID" value="NZ_VUNN01000017.1"/>
</dbReference>